<dbReference type="RefSeq" id="WP_317488236.1">
    <property type="nucleotide sequence ID" value="NZ_CP136051.1"/>
</dbReference>
<comment type="subcellular location">
    <subcellularLocation>
        <location evidence="1">Cell outer membrane</location>
    </subcellularLocation>
</comment>
<dbReference type="SUPFAM" id="SSF56954">
    <property type="entry name" value="Outer membrane efflux proteins (OEP)"/>
    <property type="match status" value="1"/>
</dbReference>
<keyword evidence="3" id="KW-0813">Transport</keyword>
<evidence type="ECO:0000256" key="6">
    <source>
        <dbReference type="ARBA" id="ARBA00023136"/>
    </source>
</evidence>
<evidence type="ECO:0000256" key="5">
    <source>
        <dbReference type="ARBA" id="ARBA00022692"/>
    </source>
</evidence>
<evidence type="ECO:0000256" key="4">
    <source>
        <dbReference type="ARBA" id="ARBA00022452"/>
    </source>
</evidence>
<dbReference type="Pfam" id="PF02321">
    <property type="entry name" value="OEP"/>
    <property type="match status" value="1"/>
</dbReference>
<evidence type="ECO:0000256" key="7">
    <source>
        <dbReference type="ARBA" id="ARBA00023237"/>
    </source>
</evidence>
<feature type="signal peptide" evidence="9">
    <location>
        <begin position="1"/>
        <end position="21"/>
    </location>
</feature>
<gene>
    <name evidence="10" type="ORF">RT717_20580</name>
</gene>
<evidence type="ECO:0000256" key="9">
    <source>
        <dbReference type="SAM" id="SignalP"/>
    </source>
</evidence>
<proteinExistence type="inferred from homology"/>
<feature type="chain" id="PRO_5046684449" evidence="9">
    <location>
        <begin position="22"/>
        <end position="466"/>
    </location>
</feature>
<evidence type="ECO:0000256" key="2">
    <source>
        <dbReference type="ARBA" id="ARBA00007613"/>
    </source>
</evidence>
<reference evidence="10 11" key="1">
    <citation type="journal article" date="2023" name="Microbiol. Resour. Announc.">
        <title>Complete Genome Sequence of Imperialibacter roseus strain P4T.</title>
        <authorList>
            <person name="Tizabi D.R."/>
            <person name="Bachvaroff T."/>
            <person name="Hill R.T."/>
        </authorList>
    </citation>
    <scope>NUCLEOTIDE SEQUENCE [LARGE SCALE GENOMIC DNA]</scope>
    <source>
        <strain evidence="10 11">P4T</strain>
    </source>
</reference>
<sequence length="466" mass="54048">MRQLRLFIILALLSVAHLAWSQPADGGWLSLEEFYELVNKYHPIARQATLLNTRGSLAVNQARGAFDPKLVSDFSRKNFDGKNYYDIWNTYVQVPTLLNVDLKAGYERNKGLYLSPENTVPMDGLYYAGVSVPVGQGLIRNERTIGLQKGKYEALAFENEANNVLNNLFLDANYAYWWWYENHKKREAMQTNLRLIRQRFEGIRQGAISGENATIDSVEMLIQVQQWTNELREAELNLQNSTLLMQNFVWADSLDVVALRPFHQDSTISQDLDSYLDWALANHPDLKKLNIESSVLELDRRLSSDQLKPVIDVNYNMLFAGQNDLEIANYDNNYKLGVDFIFPLLLRKERAKLKIVKIKQQEYDLKITQKNREVINKIHQSYNKVYTLDDMIDQQRQIQVNYERMLQAELTKFENGESSIFLVNSRENKKLLGQIKLIELEAKYNRSLGELKWATGKLYEEIGGVE</sequence>
<accession>A0ABZ0IMT6</accession>
<keyword evidence="11" id="KW-1185">Reference proteome</keyword>
<organism evidence="10 11">
    <name type="scientific">Imperialibacter roseus</name>
    <dbReference type="NCBI Taxonomy" id="1324217"/>
    <lineage>
        <taxon>Bacteria</taxon>
        <taxon>Pseudomonadati</taxon>
        <taxon>Bacteroidota</taxon>
        <taxon>Cytophagia</taxon>
        <taxon>Cytophagales</taxon>
        <taxon>Flammeovirgaceae</taxon>
        <taxon>Imperialibacter</taxon>
    </lineage>
</organism>
<keyword evidence="4" id="KW-1134">Transmembrane beta strand</keyword>
<keyword evidence="7" id="KW-0998">Cell outer membrane</keyword>
<evidence type="ECO:0000256" key="8">
    <source>
        <dbReference type="SAM" id="Coils"/>
    </source>
</evidence>
<protein>
    <submittedName>
        <fullName evidence="10">TolC family protein</fullName>
    </submittedName>
</protein>
<keyword evidence="6" id="KW-0472">Membrane</keyword>
<evidence type="ECO:0000313" key="10">
    <source>
        <dbReference type="EMBL" id="WOK05474.1"/>
    </source>
</evidence>
<dbReference type="Gene3D" id="1.20.1600.10">
    <property type="entry name" value="Outer membrane efflux proteins (OEP)"/>
    <property type="match status" value="1"/>
</dbReference>
<evidence type="ECO:0000256" key="3">
    <source>
        <dbReference type="ARBA" id="ARBA00022448"/>
    </source>
</evidence>
<evidence type="ECO:0000256" key="1">
    <source>
        <dbReference type="ARBA" id="ARBA00004442"/>
    </source>
</evidence>
<keyword evidence="5" id="KW-0812">Transmembrane</keyword>
<feature type="coiled-coil region" evidence="8">
    <location>
        <begin position="217"/>
        <end position="244"/>
    </location>
</feature>
<dbReference type="InterPro" id="IPR051906">
    <property type="entry name" value="TolC-like"/>
</dbReference>
<dbReference type="PANTHER" id="PTHR30026:SF20">
    <property type="entry name" value="OUTER MEMBRANE PROTEIN TOLC"/>
    <property type="match status" value="1"/>
</dbReference>
<dbReference type="PANTHER" id="PTHR30026">
    <property type="entry name" value="OUTER MEMBRANE PROTEIN TOLC"/>
    <property type="match status" value="1"/>
</dbReference>
<dbReference type="EMBL" id="CP136051">
    <property type="protein sequence ID" value="WOK05474.1"/>
    <property type="molecule type" value="Genomic_DNA"/>
</dbReference>
<keyword evidence="8" id="KW-0175">Coiled coil</keyword>
<dbReference type="Proteomes" id="UP001302349">
    <property type="component" value="Chromosome"/>
</dbReference>
<dbReference type="InterPro" id="IPR003423">
    <property type="entry name" value="OMP_efflux"/>
</dbReference>
<evidence type="ECO:0000313" key="11">
    <source>
        <dbReference type="Proteomes" id="UP001302349"/>
    </source>
</evidence>
<name>A0ABZ0IMT6_9BACT</name>
<comment type="similarity">
    <text evidence="2">Belongs to the outer membrane factor (OMF) (TC 1.B.17) family.</text>
</comment>
<keyword evidence="9" id="KW-0732">Signal</keyword>